<dbReference type="InterPro" id="IPR000121">
    <property type="entry name" value="PEP_util_C"/>
</dbReference>
<feature type="non-terminal residue" evidence="2">
    <location>
        <position position="113"/>
    </location>
</feature>
<dbReference type="InterPro" id="IPR015813">
    <property type="entry name" value="Pyrv/PenolPyrv_kinase-like_dom"/>
</dbReference>
<dbReference type="InterPro" id="IPR050499">
    <property type="entry name" value="PEP-utilizing_PTS_enzyme"/>
</dbReference>
<dbReference type="PANTHER" id="PTHR46244:SF3">
    <property type="entry name" value="PHOSPHOENOLPYRUVATE-PROTEIN PHOSPHOTRANSFERASE"/>
    <property type="match status" value="1"/>
</dbReference>
<dbReference type="AlphaFoldDB" id="A0AAW5KDW2"/>
<comment type="caution">
    <text evidence="2">The sequence shown here is derived from an EMBL/GenBank/DDBJ whole genome shotgun (WGS) entry which is preliminary data.</text>
</comment>
<dbReference type="SUPFAM" id="SSF51621">
    <property type="entry name" value="Phosphoenolpyruvate/pyruvate domain"/>
    <property type="match status" value="1"/>
</dbReference>
<dbReference type="PANTHER" id="PTHR46244">
    <property type="entry name" value="PHOSPHOENOLPYRUVATE-PROTEIN PHOSPHOTRANSFERASE"/>
    <property type="match status" value="1"/>
</dbReference>
<proteinExistence type="predicted"/>
<dbReference type="GO" id="GO:0016772">
    <property type="term" value="F:transferase activity, transferring phosphorus-containing groups"/>
    <property type="evidence" value="ECO:0007669"/>
    <property type="project" value="InterPro"/>
</dbReference>
<dbReference type="InterPro" id="IPR040442">
    <property type="entry name" value="Pyrv_kinase-like_dom_sf"/>
</dbReference>
<sequence>LQSDAGGVGLFRSEFLYLENSDYPTVGEQFAAYKAAGEILAGRRVIIRTLGIGADKQIGYFHLPKEENPALGYRAIRLCLDREEMFNTQLRAILCASAFGNLAIMVPMVISVE</sequence>
<protein>
    <submittedName>
        <fullName evidence="2">Phosphoenolpyruvate--protein phosphotransferase</fullName>
    </submittedName>
</protein>
<accession>A0AAW5KDW2</accession>
<dbReference type="Proteomes" id="UP001205063">
    <property type="component" value="Unassembled WGS sequence"/>
</dbReference>
<evidence type="ECO:0000313" key="3">
    <source>
        <dbReference type="Proteomes" id="UP001205063"/>
    </source>
</evidence>
<gene>
    <name evidence="2" type="ORF">NE646_13685</name>
</gene>
<evidence type="ECO:0000259" key="1">
    <source>
        <dbReference type="Pfam" id="PF02896"/>
    </source>
</evidence>
<organism evidence="2 3">
    <name type="scientific">Bittarella massiliensis</name>
    <name type="common">ex Durand et al. 2017</name>
    <dbReference type="NCBI Taxonomy" id="1720313"/>
    <lineage>
        <taxon>Bacteria</taxon>
        <taxon>Bacillati</taxon>
        <taxon>Bacillota</taxon>
        <taxon>Clostridia</taxon>
        <taxon>Eubacteriales</taxon>
        <taxon>Oscillospiraceae</taxon>
        <taxon>Bittarella (ex Durand et al. 2017)</taxon>
    </lineage>
</organism>
<feature type="domain" description="PEP-utilising enzyme C-terminal" evidence="1">
    <location>
        <begin position="2"/>
        <end position="113"/>
    </location>
</feature>
<dbReference type="RefSeq" id="WP_368044626.1">
    <property type="nucleotide sequence ID" value="NZ_JANGAB010000137.1"/>
</dbReference>
<dbReference type="Pfam" id="PF02896">
    <property type="entry name" value="PEP-utilizers_C"/>
    <property type="match status" value="1"/>
</dbReference>
<dbReference type="EMBL" id="JANGAB010000137">
    <property type="protein sequence ID" value="MCQ4950688.1"/>
    <property type="molecule type" value="Genomic_DNA"/>
</dbReference>
<evidence type="ECO:0000313" key="2">
    <source>
        <dbReference type="EMBL" id="MCQ4950688.1"/>
    </source>
</evidence>
<name>A0AAW5KDW2_9FIRM</name>
<reference evidence="2" key="1">
    <citation type="submission" date="2022-06" db="EMBL/GenBank/DDBJ databases">
        <title>Isolation of gut microbiota from human fecal samples.</title>
        <authorList>
            <person name="Pamer E.G."/>
            <person name="Barat B."/>
            <person name="Waligurski E."/>
            <person name="Medina S."/>
            <person name="Paddock L."/>
            <person name="Mostad J."/>
        </authorList>
    </citation>
    <scope>NUCLEOTIDE SEQUENCE</scope>
    <source>
        <strain evidence="2">DFI.7.96</strain>
    </source>
</reference>
<dbReference type="Gene3D" id="3.20.20.60">
    <property type="entry name" value="Phosphoenolpyruvate-binding domains"/>
    <property type="match status" value="1"/>
</dbReference>
<feature type="non-terminal residue" evidence="2">
    <location>
        <position position="1"/>
    </location>
</feature>